<feature type="transmembrane region" description="Helical" evidence="1">
    <location>
        <begin position="210"/>
        <end position="231"/>
    </location>
</feature>
<feature type="non-terminal residue" evidence="3">
    <location>
        <position position="369"/>
    </location>
</feature>
<dbReference type="InterPro" id="IPR046712">
    <property type="entry name" value="DUF6785"/>
</dbReference>
<keyword evidence="1" id="KW-1133">Transmembrane helix</keyword>
<reference evidence="3" key="1">
    <citation type="submission" date="2018-05" db="EMBL/GenBank/DDBJ databases">
        <authorList>
            <person name="Lanie J.A."/>
            <person name="Ng W.-L."/>
            <person name="Kazmierczak K.M."/>
            <person name="Andrzejewski T.M."/>
            <person name="Davidsen T.M."/>
            <person name="Wayne K.J."/>
            <person name="Tettelin H."/>
            <person name="Glass J.I."/>
            <person name="Rusch D."/>
            <person name="Podicherti R."/>
            <person name="Tsui H.-C.T."/>
            <person name="Winkler M.E."/>
        </authorList>
    </citation>
    <scope>NUCLEOTIDE SEQUENCE</scope>
</reference>
<feature type="transmembrane region" description="Helical" evidence="1">
    <location>
        <begin position="312"/>
        <end position="331"/>
    </location>
</feature>
<accession>A0A382F9F9</accession>
<feature type="domain" description="DUF6785" evidence="2">
    <location>
        <begin position="6"/>
        <end position="369"/>
    </location>
</feature>
<dbReference type="Pfam" id="PF20581">
    <property type="entry name" value="DUF6785"/>
    <property type="match status" value="1"/>
</dbReference>
<name>A0A382F9F9_9ZZZZ</name>
<organism evidence="3">
    <name type="scientific">marine metagenome</name>
    <dbReference type="NCBI Taxonomy" id="408172"/>
    <lineage>
        <taxon>unclassified sequences</taxon>
        <taxon>metagenomes</taxon>
        <taxon>ecological metagenomes</taxon>
    </lineage>
</organism>
<feature type="transmembrane region" description="Helical" evidence="1">
    <location>
        <begin position="251"/>
        <end position="272"/>
    </location>
</feature>
<evidence type="ECO:0000259" key="2">
    <source>
        <dbReference type="Pfam" id="PF20581"/>
    </source>
</evidence>
<feature type="transmembrane region" description="Helical" evidence="1">
    <location>
        <begin position="31"/>
        <end position="52"/>
    </location>
</feature>
<sequence>MGVSLPALLLGICLLILVCFIVSYAELVISYIQIGFLQFPPVVIGLFFFIVIINRLMPRLNQRLKLSSRELMLIYCMMLIASLISSRGLMEKLIPALVAVNYFANESNNWADLFFPFVKDWLVPFDPSRKSEQKTVIDFYEGTIDSIPWGEWVSPLLAWGVVVFLVFFAFLCLATIIRKQWVENEKLSFPLVQLPLEFANPERRFFRNRLMWLGFTLPTLVFSLNGLHSIFPQVPSLQLRYVLNDYLNERPFNGIFYTPIFLSLAGIGFFYLLPTQLLFSLWFFFLLTRMQDVVAALFGFRVSNMPLYPTRLYIGYQMAGAYIVLVIYFVYTGFPHLKEVFRAAFKWHRNTSSEMKSEDELLPYSTAVW</sequence>
<dbReference type="AlphaFoldDB" id="A0A382F9F9"/>
<proteinExistence type="predicted"/>
<feature type="transmembrane region" description="Helical" evidence="1">
    <location>
        <begin position="72"/>
        <end position="90"/>
    </location>
</feature>
<feature type="transmembrane region" description="Helical" evidence="1">
    <location>
        <begin position="279"/>
        <end position="300"/>
    </location>
</feature>
<evidence type="ECO:0000313" key="3">
    <source>
        <dbReference type="EMBL" id="SVB59315.1"/>
    </source>
</evidence>
<keyword evidence="1" id="KW-0472">Membrane</keyword>
<dbReference type="EMBL" id="UINC01048596">
    <property type="protein sequence ID" value="SVB59315.1"/>
    <property type="molecule type" value="Genomic_DNA"/>
</dbReference>
<feature type="transmembrane region" description="Helical" evidence="1">
    <location>
        <begin position="7"/>
        <end position="25"/>
    </location>
</feature>
<feature type="transmembrane region" description="Helical" evidence="1">
    <location>
        <begin position="156"/>
        <end position="177"/>
    </location>
</feature>
<gene>
    <name evidence="3" type="ORF">METZ01_LOCUS212169</name>
</gene>
<protein>
    <recommendedName>
        <fullName evidence="2">DUF6785 domain-containing protein</fullName>
    </recommendedName>
</protein>
<evidence type="ECO:0000256" key="1">
    <source>
        <dbReference type="SAM" id="Phobius"/>
    </source>
</evidence>
<keyword evidence="1" id="KW-0812">Transmembrane</keyword>